<proteinExistence type="predicted"/>
<feature type="region of interest" description="Disordered" evidence="1">
    <location>
        <begin position="378"/>
        <end position="405"/>
    </location>
</feature>
<evidence type="ECO:0000313" key="4">
    <source>
        <dbReference type="Proteomes" id="UP001501638"/>
    </source>
</evidence>
<keyword evidence="4" id="KW-1185">Reference proteome</keyword>
<keyword evidence="2" id="KW-1133">Transmembrane helix</keyword>
<dbReference type="Pfam" id="PF07690">
    <property type="entry name" value="MFS_1"/>
    <property type="match status" value="1"/>
</dbReference>
<feature type="transmembrane region" description="Helical" evidence="2">
    <location>
        <begin position="79"/>
        <end position="97"/>
    </location>
</feature>
<dbReference type="InterPro" id="IPR036259">
    <property type="entry name" value="MFS_trans_sf"/>
</dbReference>
<feature type="transmembrane region" description="Helical" evidence="2">
    <location>
        <begin position="207"/>
        <end position="232"/>
    </location>
</feature>
<sequence>MERYRRLLRIPGTRTTVVLGFLVKLPVIAIPIVLSLRMTLGLGHGLDSAGLATGAWMLGVMAGAPLLGRAMDRVGLRPVLLAAAAAQGAFWGVVPLLPHHALIVGALVSGLLLVPGSTVSRMVLSAQVPPEHQQAAFALDAVTNQLSYVVGPALGAVLASRMSTGTASHVLGCLLVLGLTAFALRARPTAPGAGRRATADAGSVQGLLPILACAFAAGVVASGFEISLLGVVRARGDTAWIGLLVAVCGCYAVVGGLLYGVLPFAVPPWAPVLLLGLTTVPLGAVEDWRVLLVAVMPAAMLSAASFAATSTASSRVATEGNRGRAMGLYGAAVAGGNAAGAPLSGLASGAGGAAAGFVAVGTVATAVALGAWLVRSPAGADEPDTAEKTPPAAARPVPPVRSDAQ</sequence>
<dbReference type="RefSeq" id="WP_344328913.1">
    <property type="nucleotide sequence ID" value="NZ_BAAASZ010000051.1"/>
</dbReference>
<evidence type="ECO:0000313" key="3">
    <source>
        <dbReference type="EMBL" id="GAA2466395.1"/>
    </source>
</evidence>
<feature type="transmembrane region" description="Helical" evidence="2">
    <location>
        <begin position="290"/>
        <end position="308"/>
    </location>
</feature>
<feature type="transmembrane region" description="Helical" evidence="2">
    <location>
        <begin position="12"/>
        <end position="36"/>
    </location>
</feature>
<dbReference type="EMBL" id="BAAASZ010000051">
    <property type="protein sequence ID" value="GAA2466395.1"/>
    <property type="molecule type" value="Genomic_DNA"/>
</dbReference>
<keyword evidence="2" id="KW-0812">Transmembrane</keyword>
<dbReference type="Proteomes" id="UP001501638">
    <property type="component" value="Unassembled WGS sequence"/>
</dbReference>
<dbReference type="SUPFAM" id="SSF103473">
    <property type="entry name" value="MFS general substrate transporter"/>
    <property type="match status" value="2"/>
</dbReference>
<feature type="transmembrane region" description="Helical" evidence="2">
    <location>
        <begin position="238"/>
        <end position="259"/>
    </location>
</feature>
<dbReference type="PANTHER" id="PTHR23542:SF1">
    <property type="entry name" value="MAJOR FACILITATOR SUPERFAMILY (MFS) PROFILE DOMAIN-CONTAINING PROTEIN"/>
    <property type="match status" value="1"/>
</dbReference>
<name>A0ABN3KLS6_9ACTN</name>
<evidence type="ECO:0000256" key="2">
    <source>
        <dbReference type="SAM" id="Phobius"/>
    </source>
</evidence>
<feature type="transmembrane region" description="Helical" evidence="2">
    <location>
        <begin position="266"/>
        <end position="284"/>
    </location>
</feature>
<dbReference type="InterPro" id="IPR011701">
    <property type="entry name" value="MFS"/>
</dbReference>
<evidence type="ECO:0000256" key="1">
    <source>
        <dbReference type="SAM" id="MobiDB-lite"/>
    </source>
</evidence>
<feature type="transmembrane region" description="Helical" evidence="2">
    <location>
        <begin position="136"/>
        <end position="160"/>
    </location>
</feature>
<gene>
    <name evidence="3" type="ORF">GCM10010405_58720</name>
</gene>
<feature type="transmembrane region" description="Helical" evidence="2">
    <location>
        <begin position="353"/>
        <end position="374"/>
    </location>
</feature>
<keyword evidence="2" id="KW-0472">Membrane</keyword>
<feature type="transmembrane region" description="Helical" evidence="2">
    <location>
        <begin position="328"/>
        <end position="347"/>
    </location>
</feature>
<dbReference type="PANTHER" id="PTHR23542">
    <property type="match status" value="1"/>
</dbReference>
<feature type="transmembrane region" description="Helical" evidence="2">
    <location>
        <begin position="166"/>
        <end position="186"/>
    </location>
</feature>
<organism evidence="3 4">
    <name type="scientific">Streptomyces macrosporus</name>
    <dbReference type="NCBI Taxonomy" id="44032"/>
    <lineage>
        <taxon>Bacteria</taxon>
        <taxon>Bacillati</taxon>
        <taxon>Actinomycetota</taxon>
        <taxon>Actinomycetes</taxon>
        <taxon>Kitasatosporales</taxon>
        <taxon>Streptomycetaceae</taxon>
        <taxon>Streptomyces</taxon>
    </lineage>
</organism>
<protein>
    <submittedName>
        <fullName evidence="3">MFS transporter</fullName>
    </submittedName>
</protein>
<dbReference type="Gene3D" id="1.20.1250.20">
    <property type="entry name" value="MFS general substrate transporter like domains"/>
    <property type="match status" value="2"/>
</dbReference>
<reference evidence="3 4" key="1">
    <citation type="journal article" date="2019" name="Int. J. Syst. Evol. Microbiol.">
        <title>The Global Catalogue of Microorganisms (GCM) 10K type strain sequencing project: providing services to taxonomists for standard genome sequencing and annotation.</title>
        <authorList>
            <consortium name="The Broad Institute Genomics Platform"/>
            <consortium name="The Broad Institute Genome Sequencing Center for Infectious Disease"/>
            <person name="Wu L."/>
            <person name="Ma J."/>
        </authorList>
    </citation>
    <scope>NUCLEOTIDE SEQUENCE [LARGE SCALE GENOMIC DNA]</scope>
    <source>
        <strain evidence="3 4">JCM 6305</strain>
    </source>
</reference>
<comment type="caution">
    <text evidence="3">The sequence shown here is derived from an EMBL/GenBank/DDBJ whole genome shotgun (WGS) entry which is preliminary data.</text>
</comment>
<accession>A0ABN3KLS6</accession>
<feature type="transmembrane region" description="Helical" evidence="2">
    <location>
        <begin position="48"/>
        <end position="67"/>
    </location>
</feature>
<feature type="transmembrane region" description="Helical" evidence="2">
    <location>
        <begin position="103"/>
        <end position="124"/>
    </location>
</feature>